<dbReference type="Pfam" id="PF09664">
    <property type="entry name" value="DUF2399"/>
    <property type="match status" value="1"/>
</dbReference>
<dbReference type="AlphaFoldDB" id="A0A5P9QBB6"/>
<evidence type="ECO:0008006" key="6">
    <source>
        <dbReference type="Google" id="ProtNLM"/>
    </source>
</evidence>
<protein>
    <recommendedName>
        <fullName evidence="6">TIGR02679 family protein</fullName>
    </recommendedName>
</protein>
<reference evidence="4 5" key="1">
    <citation type="submission" date="2019-10" db="EMBL/GenBank/DDBJ databases">
        <title>Genome sequence of Luteimicrobium xylanilyticum HY-24.</title>
        <authorList>
            <person name="Kim D.Y."/>
            <person name="Park H.-Y."/>
        </authorList>
    </citation>
    <scope>NUCLEOTIDE SEQUENCE [LARGE SCALE GENOMIC DNA]</scope>
    <source>
        <strain evidence="4 5">HY-24</strain>
    </source>
</reference>
<dbReference type="OrthoDB" id="8188786at2"/>
<dbReference type="RefSeq" id="WP_153022270.1">
    <property type="nucleotide sequence ID" value="NZ_BAABIH010000017.1"/>
</dbReference>
<dbReference type="InterPro" id="IPR024465">
    <property type="entry name" value="DUF2399"/>
</dbReference>
<name>A0A5P9QBB6_9MICO</name>
<proteinExistence type="predicted"/>
<feature type="domain" description="DUF2399" evidence="2">
    <location>
        <begin position="318"/>
        <end position="478"/>
    </location>
</feature>
<accession>A0A5P9QBB6</accession>
<feature type="domain" description="Conserved hypothetical protein CHP02679 N terminus" evidence="3">
    <location>
        <begin position="42"/>
        <end position="278"/>
    </location>
</feature>
<dbReference type="Proteomes" id="UP000326702">
    <property type="component" value="Chromosome"/>
</dbReference>
<keyword evidence="5" id="KW-1185">Reference proteome</keyword>
<feature type="region of interest" description="Disordered" evidence="1">
    <location>
        <begin position="155"/>
        <end position="175"/>
    </location>
</feature>
<dbReference type="NCBIfam" id="TIGR02679">
    <property type="entry name" value="TIGR02679 family protein"/>
    <property type="match status" value="1"/>
</dbReference>
<evidence type="ECO:0000313" key="5">
    <source>
        <dbReference type="Proteomes" id="UP000326702"/>
    </source>
</evidence>
<evidence type="ECO:0000259" key="2">
    <source>
        <dbReference type="Pfam" id="PF09664"/>
    </source>
</evidence>
<dbReference type="InterPro" id="IPR024466">
    <property type="entry name" value="CHP02679_N"/>
</dbReference>
<dbReference type="KEGG" id="lxl:KDY119_02042"/>
<sequence>MTATAHVGDPAALTRLLGGPHTRWLVDRVRARIAASSGVASLSGTVRLARPTPEERDAVTLLVGRPRRPGAGLSVDLADVEQILRRGPWPAGLADAVVTLTGPVVDRRAQRAAESDAWAAAQAELASATARWPDLSEWWDAWCAAGNLKRAARAEATRRQRAGAGAGPHRDAPAPPMVAREMVRDVTAVLRVLPTSGEPLAVLARRVLGDAHGLDADRPLGRLAVAVVAAAFLAPGPADASTVEDPVGDGSPSTRETWAAAGVVLSNVASTVLCLGVPGAGPDPGGLPVAEPVAVRLDPSAATSSALEAMRLARVPVVLTLDQVRSGGVAALAPQAVVHVCENPTVVEVAAARWASSSHGAEPSPGPGPVLVCGWGQPSTAVVELLRALTSCGARVRYHGDFDWPGLRIAQALAARVPWEPWRFTAADYRAAVDAGGPSRPLTGPPAPSPWDPALAEAMAEAGAVVEEEAVADELAAHVISGRSGSAAER</sequence>
<dbReference type="InterPro" id="IPR013495">
    <property type="entry name" value="CHP02679"/>
</dbReference>
<evidence type="ECO:0000259" key="3">
    <source>
        <dbReference type="Pfam" id="PF11796"/>
    </source>
</evidence>
<organism evidence="4 5">
    <name type="scientific">Luteimicrobium xylanilyticum</name>
    <dbReference type="NCBI Taxonomy" id="1133546"/>
    <lineage>
        <taxon>Bacteria</taxon>
        <taxon>Bacillati</taxon>
        <taxon>Actinomycetota</taxon>
        <taxon>Actinomycetes</taxon>
        <taxon>Micrococcales</taxon>
        <taxon>Luteimicrobium</taxon>
    </lineage>
</organism>
<gene>
    <name evidence="4" type="ORF">KDY119_02042</name>
</gene>
<evidence type="ECO:0000256" key="1">
    <source>
        <dbReference type="SAM" id="MobiDB-lite"/>
    </source>
</evidence>
<dbReference type="Pfam" id="PF11796">
    <property type="entry name" value="DUF3323"/>
    <property type="match status" value="1"/>
</dbReference>
<evidence type="ECO:0000313" key="4">
    <source>
        <dbReference type="EMBL" id="QFU98526.1"/>
    </source>
</evidence>
<dbReference type="EMBL" id="CP045529">
    <property type="protein sequence ID" value="QFU98526.1"/>
    <property type="molecule type" value="Genomic_DNA"/>
</dbReference>